<sequence length="112" mass="12586">MTEPAELDYDVEATHYPADEPEQVTQQLMGLTSEILHRRRELATRPEPDPVYPEIGRYRELSHAVECLIDCAGQPLPDYRERLLGIAALALDAVIRTDSKTGRNNTLNSPTV</sequence>
<dbReference type="EMBL" id="VEWN01000013">
    <property type="protein sequence ID" value="KAA1053915.1"/>
    <property type="molecule type" value="Genomic_DNA"/>
</dbReference>
<evidence type="ECO:0000313" key="1">
    <source>
        <dbReference type="EMBL" id="KAA1053915.1"/>
    </source>
</evidence>
<evidence type="ECO:0000313" key="2">
    <source>
        <dbReference type="Proteomes" id="UP000325333"/>
    </source>
</evidence>
<comment type="caution">
    <text evidence="1">The sequence shown here is derived from an EMBL/GenBank/DDBJ whole genome shotgun (WGS) entry which is preliminary data.</text>
</comment>
<name>A0A5B0KPM9_9PROT</name>
<reference evidence="1 2" key="1">
    <citation type="submission" date="2019-07" db="EMBL/GenBank/DDBJ databases">
        <title>Genome sequencing of the stress-tolerant strain Azospirillum brasilense Az19.</title>
        <authorList>
            <person name="Maroniche G.A."/>
            <person name="Garcia J.E."/>
            <person name="Pagnussat L."/>
            <person name="Amenta M."/>
            <person name="Creus C.M."/>
        </authorList>
    </citation>
    <scope>NUCLEOTIDE SEQUENCE [LARGE SCALE GENOMIC DNA]</scope>
    <source>
        <strain evidence="1 2">Az19</strain>
    </source>
</reference>
<gene>
    <name evidence="1" type="ORF">FH063_002497</name>
</gene>
<accession>A0A5B0KPM9</accession>
<organism evidence="1 2">
    <name type="scientific">Azospirillum argentinense</name>
    <dbReference type="NCBI Taxonomy" id="2970906"/>
    <lineage>
        <taxon>Bacteria</taxon>
        <taxon>Pseudomonadati</taxon>
        <taxon>Pseudomonadota</taxon>
        <taxon>Alphaproteobacteria</taxon>
        <taxon>Rhodospirillales</taxon>
        <taxon>Azospirillaceae</taxon>
        <taxon>Azospirillum</taxon>
    </lineage>
</organism>
<protein>
    <submittedName>
        <fullName evidence="1">Uncharacterized protein</fullName>
    </submittedName>
</protein>
<dbReference type="RefSeq" id="WP_149651020.1">
    <property type="nucleotide sequence ID" value="NZ_VEWN01000013.1"/>
</dbReference>
<proteinExistence type="predicted"/>
<dbReference type="Proteomes" id="UP000325333">
    <property type="component" value="Unassembled WGS sequence"/>
</dbReference>
<dbReference type="AlphaFoldDB" id="A0A5B0KPM9"/>